<dbReference type="OrthoDB" id="3531694at2759"/>
<proteinExistence type="predicted"/>
<dbReference type="Proteomes" id="UP000326950">
    <property type="component" value="Unassembled WGS sequence"/>
</dbReference>
<dbReference type="AlphaFoldDB" id="A0A5N6UEQ7"/>
<evidence type="ECO:0000313" key="1">
    <source>
        <dbReference type="EMBL" id="KAE8157068.1"/>
    </source>
</evidence>
<sequence>MSRNIARRFQTASSSMIHYLGTPVDEILTSNGESGSQWQSSTTTTCDLIEKAEPRITQAELQGSVAHFSSKDRGDRQKVLTVGLKTSNGTQVGAIHVHVDGTWKLFPNRAGREGGYAANIHKANIPGYIPESIEEETK</sequence>
<reference evidence="1 2" key="1">
    <citation type="submission" date="2019-04" db="EMBL/GenBank/DDBJ databases">
        <title>Friends and foes A comparative genomics study of 23 Aspergillus species from section Flavi.</title>
        <authorList>
            <consortium name="DOE Joint Genome Institute"/>
            <person name="Kjaerbolling I."/>
            <person name="Vesth T."/>
            <person name="Frisvad J.C."/>
            <person name="Nybo J.L."/>
            <person name="Theobald S."/>
            <person name="Kildgaard S."/>
            <person name="Isbrandt T."/>
            <person name="Kuo A."/>
            <person name="Sato A."/>
            <person name="Lyhne E.K."/>
            <person name="Kogle M.E."/>
            <person name="Wiebenga A."/>
            <person name="Kun R.S."/>
            <person name="Lubbers R.J."/>
            <person name="Makela M.R."/>
            <person name="Barry K."/>
            <person name="Chovatia M."/>
            <person name="Clum A."/>
            <person name="Daum C."/>
            <person name="Haridas S."/>
            <person name="He G."/>
            <person name="LaButti K."/>
            <person name="Lipzen A."/>
            <person name="Mondo S."/>
            <person name="Riley R."/>
            <person name="Salamov A."/>
            <person name="Simmons B.A."/>
            <person name="Magnuson J.K."/>
            <person name="Henrissat B."/>
            <person name="Mortensen U.H."/>
            <person name="Larsen T.O."/>
            <person name="Devries R.P."/>
            <person name="Grigoriev I.V."/>
            <person name="Machida M."/>
            <person name="Baker S.E."/>
            <person name="Andersen M.R."/>
        </authorList>
    </citation>
    <scope>NUCLEOTIDE SEQUENCE [LARGE SCALE GENOMIC DNA]</scope>
    <source>
        <strain evidence="1 2">CBS 117626</strain>
    </source>
</reference>
<gene>
    <name evidence="1" type="ORF">BDV40DRAFT_305494</name>
</gene>
<evidence type="ECO:0000313" key="2">
    <source>
        <dbReference type="Proteomes" id="UP000326950"/>
    </source>
</evidence>
<dbReference type="EMBL" id="ML738736">
    <property type="protein sequence ID" value="KAE8157068.1"/>
    <property type="molecule type" value="Genomic_DNA"/>
</dbReference>
<organism evidence="1 2">
    <name type="scientific">Aspergillus tamarii</name>
    <dbReference type="NCBI Taxonomy" id="41984"/>
    <lineage>
        <taxon>Eukaryota</taxon>
        <taxon>Fungi</taxon>
        <taxon>Dikarya</taxon>
        <taxon>Ascomycota</taxon>
        <taxon>Pezizomycotina</taxon>
        <taxon>Eurotiomycetes</taxon>
        <taxon>Eurotiomycetidae</taxon>
        <taxon>Eurotiales</taxon>
        <taxon>Aspergillaceae</taxon>
        <taxon>Aspergillus</taxon>
        <taxon>Aspergillus subgen. Circumdati</taxon>
    </lineage>
</organism>
<accession>A0A5N6UEQ7</accession>
<name>A0A5N6UEQ7_ASPTM</name>
<keyword evidence="2" id="KW-1185">Reference proteome</keyword>
<protein>
    <submittedName>
        <fullName evidence="1">Uncharacterized protein</fullName>
    </submittedName>
</protein>